<evidence type="ECO:0000256" key="5">
    <source>
        <dbReference type="ARBA" id="ARBA00022840"/>
    </source>
</evidence>
<dbReference type="InterPro" id="IPR050203">
    <property type="entry name" value="Trp-tRNA_synthetase"/>
</dbReference>
<evidence type="ECO:0000256" key="8">
    <source>
        <dbReference type="ARBA" id="ARBA00049929"/>
    </source>
</evidence>
<sequence length="324" mass="36743">MKRVLSGIRATGRLHLGNYLGAVKGMLELQENSDYETFYMVADLHTITVPYEVEVLRKNRREVIIDYLAAGLDPEKSVIFQQANVPEHVELGYLFSSITTIAKMQHLPTFKEKVKQHPEHATMALLNYPVLMAADILIYKAGLVPVGLDQEPHIEVAREIARRMNQDYGTDFPEPKRFATPGQYVPSLTGEGKMSKSVEGSYVNLTDSLEEIKSKIAKIPTDSGKGSEIVGGVKTLMEFVELFEGKEKRSSFEEQYRTSGVRYSEIKEQLSEAIFKELEPIQKRRAELEKDTEYVDRVIREGAEKARKVARETVKEVREKMGLV</sequence>
<evidence type="ECO:0000313" key="12">
    <source>
        <dbReference type="Proteomes" id="UP000177078"/>
    </source>
</evidence>
<evidence type="ECO:0000256" key="1">
    <source>
        <dbReference type="ARBA" id="ARBA00005594"/>
    </source>
</evidence>
<dbReference type="GO" id="GO:0005524">
    <property type="term" value="F:ATP binding"/>
    <property type="evidence" value="ECO:0007669"/>
    <property type="project" value="UniProtKB-KW"/>
</dbReference>
<dbReference type="Gene3D" id="3.40.50.620">
    <property type="entry name" value="HUPs"/>
    <property type="match status" value="1"/>
</dbReference>
<dbReference type="InterPro" id="IPR014729">
    <property type="entry name" value="Rossmann-like_a/b/a_fold"/>
</dbReference>
<dbReference type="GO" id="GO:0006436">
    <property type="term" value="P:tryptophanyl-tRNA aminoacylation"/>
    <property type="evidence" value="ECO:0007669"/>
    <property type="project" value="UniProtKB-UniRule"/>
</dbReference>
<dbReference type="FunFam" id="1.10.240.10:FF:000005">
    <property type="entry name" value="Tryptophan--tRNA ligase"/>
    <property type="match status" value="1"/>
</dbReference>
<dbReference type="PANTHER" id="PTHR43766:SF1">
    <property type="entry name" value="TRYPTOPHAN--TRNA LIGASE, MITOCHONDRIAL"/>
    <property type="match status" value="1"/>
</dbReference>
<evidence type="ECO:0000313" key="11">
    <source>
        <dbReference type="EMBL" id="OHA70608.1"/>
    </source>
</evidence>
<dbReference type="Proteomes" id="UP000177078">
    <property type="component" value="Unassembled WGS sequence"/>
</dbReference>
<reference evidence="11 12" key="1">
    <citation type="journal article" date="2016" name="Nat. Commun.">
        <title>Thousands of microbial genomes shed light on interconnected biogeochemical processes in an aquifer system.</title>
        <authorList>
            <person name="Anantharaman K."/>
            <person name="Brown C.T."/>
            <person name="Hug L.A."/>
            <person name="Sharon I."/>
            <person name="Castelle C.J."/>
            <person name="Probst A.J."/>
            <person name="Thomas B.C."/>
            <person name="Singh A."/>
            <person name="Wilkins M.J."/>
            <person name="Karaoz U."/>
            <person name="Brodie E.L."/>
            <person name="Williams K.H."/>
            <person name="Hubbard S.S."/>
            <person name="Banfield J.F."/>
        </authorList>
    </citation>
    <scope>NUCLEOTIDE SEQUENCE [LARGE SCALE GENOMIC DNA]</scope>
</reference>
<evidence type="ECO:0000256" key="2">
    <source>
        <dbReference type="ARBA" id="ARBA00013161"/>
    </source>
</evidence>
<accession>A0A1G2RDJ2</accession>
<keyword evidence="6 10" id="KW-0648">Protein biosynthesis</keyword>
<dbReference type="GO" id="GO:0005829">
    <property type="term" value="C:cytosol"/>
    <property type="evidence" value="ECO:0007669"/>
    <property type="project" value="TreeGrafter"/>
</dbReference>
<dbReference type="Gene3D" id="1.10.240.10">
    <property type="entry name" value="Tyrosyl-Transfer RNA Synthetase"/>
    <property type="match status" value="1"/>
</dbReference>
<dbReference type="AlphaFoldDB" id="A0A1G2RDJ2"/>
<dbReference type="PANTHER" id="PTHR43766">
    <property type="entry name" value="TRYPTOPHAN--TRNA LIGASE, MITOCHONDRIAL"/>
    <property type="match status" value="1"/>
</dbReference>
<protein>
    <recommendedName>
        <fullName evidence="2 9">Tryptophan--tRNA ligase</fullName>
        <ecNumber evidence="2 9">6.1.1.2</ecNumber>
    </recommendedName>
</protein>
<comment type="similarity">
    <text evidence="1 10">Belongs to the class-I aminoacyl-tRNA synthetase family.</text>
</comment>
<dbReference type="EMBL" id="MHUC01000024">
    <property type="protein sequence ID" value="OHA70608.1"/>
    <property type="molecule type" value="Genomic_DNA"/>
</dbReference>
<dbReference type="PRINTS" id="PR01039">
    <property type="entry name" value="TRNASYNTHTRP"/>
</dbReference>
<evidence type="ECO:0000256" key="4">
    <source>
        <dbReference type="ARBA" id="ARBA00022741"/>
    </source>
</evidence>
<evidence type="ECO:0000256" key="9">
    <source>
        <dbReference type="NCBIfam" id="TIGR00233"/>
    </source>
</evidence>
<name>A0A1G2RDJ2_9BACT</name>
<keyword evidence="3 10" id="KW-0436">Ligase</keyword>
<dbReference type="EC" id="6.1.1.2" evidence="2 9"/>
<dbReference type="InterPro" id="IPR002306">
    <property type="entry name" value="Trp-tRNA-ligase"/>
</dbReference>
<keyword evidence="5 10" id="KW-0067">ATP-binding</keyword>
<dbReference type="CDD" id="cd00806">
    <property type="entry name" value="TrpRS_core"/>
    <property type="match status" value="1"/>
</dbReference>
<dbReference type="NCBIfam" id="TIGR00233">
    <property type="entry name" value="trpS"/>
    <property type="match status" value="1"/>
</dbReference>
<evidence type="ECO:0000256" key="6">
    <source>
        <dbReference type="ARBA" id="ARBA00022917"/>
    </source>
</evidence>
<keyword evidence="7 10" id="KW-0030">Aminoacyl-tRNA synthetase</keyword>
<dbReference type="InterPro" id="IPR002305">
    <property type="entry name" value="aa-tRNA-synth_Ic"/>
</dbReference>
<gene>
    <name evidence="11" type="ORF">A3F15_00515</name>
</gene>
<evidence type="ECO:0000256" key="10">
    <source>
        <dbReference type="RuleBase" id="RU363036"/>
    </source>
</evidence>
<proteinExistence type="inferred from homology"/>
<comment type="caution">
    <text evidence="11">The sequence shown here is derived from an EMBL/GenBank/DDBJ whole genome shotgun (WGS) entry which is preliminary data.</text>
</comment>
<keyword evidence="4 10" id="KW-0547">Nucleotide-binding</keyword>
<dbReference type="STRING" id="1802457.A3F15_00515"/>
<comment type="catalytic activity">
    <reaction evidence="8">
        <text>tRNA(Trp) + L-tryptophan + ATP = L-tryptophyl-tRNA(Trp) + AMP + diphosphate + H(+)</text>
        <dbReference type="Rhea" id="RHEA:24080"/>
        <dbReference type="Rhea" id="RHEA-COMP:9671"/>
        <dbReference type="Rhea" id="RHEA-COMP:9705"/>
        <dbReference type="ChEBI" id="CHEBI:15378"/>
        <dbReference type="ChEBI" id="CHEBI:30616"/>
        <dbReference type="ChEBI" id="CHEBI:33019"/>
        <dbReference type="ChEBI" id="CHEBI:57912"/>
        <dbReference type="ChEBI" id="CHEBI:78442"/>
        <dbReference type="ChEBI" id="CHEBI:78535"/>
        <dbReference type="ChEBI" id="CHEBI:456215"/>
        <dbReference type="EC" id="6.1.1.2"/>
    </reaction>
</comment>
<organism evidence="11 12">
    <name type="scientific">Candidatus Wildermuthbacteria bacterium RIFCSPHIGHO2_12_FULL_40_12</name>
    <dbReference type="NCBI Taxonomy" id="1802457"/>
    <lineage>
        <taxon>Bacteria</taxon>
        <taxon>Candidatus Wildermuthiibacteriota</taxon>
    </lineage>
</organism>
<dbReference type="GO" id="GO:0004830">
    <property type="term" value="F:tryptophan-tRNA ligase activity"/>
    <property type="evidence" value="ECO:0007669"/>
    <property type="project" value="UniProtKB-UniRule"/>
</dbReference>
<evidence type="ECO:0000256" key="7">
    <source>
        <dbReference type="ARBA" id="ARBA00023146"/>
    </source>
</evidence>
<dbReference type="Pfam" id="PF00579">
    <property type="entry name" value="tRNA-synt_1b"/>
    <property type="match status" value="1"/>
</dbReference>
<dbReference type="SUPFAM" id="SSF52374">
    <property type="entry name" value="Nucleotidylyl transferase"/>
    <property type="match status" value="1"/>
</dbReference>
<evidence type="ECO:0000256" key="3">
    <source>
        <dbReference type="ARBA" id="ARBA00022598"/>
    </source>
</evidence>